<keyword evidence="5" id="KW-0762">Sugar transport</keyword>
<dbReference type="PANTHER" id="PTHR33619">
    <property type="entry name" value="POLYSACCHARIDE EXPORT PROTEIN GFCE-RELATED"/>
    <property type="match status" value="1"/>
</dbReference>
<comment type="caution">
    <text evidence="20">The sequence shown here is derived from an EMBL/GenBank/DDBJ whole genome shotgun (WGS) entry which is preliminary data.</text>
</comment>
<keyword evidence="4" id="KW-1134">Transmembrane beta strand</keyword>
<dbReference type="InterPro" id="IPR010425">
    <property type="entry name" value="Caps_synth_GfcC-like_C"/>
</dbReference>
<dbReference type="GO" id="GO:0006811">
    <property type="term" value="P:monoatomic ion transport"/>
    <property type="evidence" value="ECO:0007669"/>
    <property type="project" value="UniProtKB-KW"/>
</dbReference>
<evidence type="ECO:0000256" key="12">
    <source>
        <dbReference type="ARBA" id="ARBA00023139"/>
    </source>
</evidence>
<evidence type="ECO:0000256" key="7">
    <source>
        <dbReference type="ARBA" id="ARBA00022729"/>
    </source>
</evidence>
<dbReference type="InterPro" id="IPR019554">
    <property type="entry name" value="Soluble_ligand-bd"/>
</dbReference>
<dbReference type="GO" id="GO:0046930">
    <property type="term" value="C:pore complex"/>
    <property type="evidence" value="ECO:0007669"/>
    <property type="project" value="UniProtKB-KW"/>
</dbReference>
<dbReference type="Pfam" id="PF02563">
    <property type="entry name" value="Poly_export"/>
    <property type="match status" value="1"/>
</dbReference>
<feature type="domain" description="Capsule biosynthesis GfcC-like C-terminal" evidence="17">
    <location>
        <begin position="852"/>
        <end position="918"/>
    </location>
</feature>
<name>A0A552U7G4_9SPHN</name>
<evidence type="ECO:0000313" key="21">
    <source>
        <dbReference type="Proteomes" id="UP000317894"/>
    </source>
</evidence>
<dbReference type="Gene3D" id="3.10.560.10">
    <property type="entry name" value="Outer membrane lipoprotein wza domain like"/>
    <property type="match status" value="3"/>
</dbReference>
<evidence type="ECO:0000256" key="4">
    <source>
        <dbReference type="ARBA" id="ARBA00022452"/>
    </source>
</evidence>
<evidence type="ECO:0000256" key="14">
    <source>
        <dbReference type="ARBA" id="ARBA00023288"/>
    </source>
</evidence>
<keyword evidence="21" id="KW-1185">Reference proteome</keyword>
<sequence>MRGSRPMIIFRARAALLALVALPSVGHAQSIDPRVLAQVQGQLGSGNGASVLGPQSSASPLDRARDNAQGLRALEQQGIRIDTPEEQELRRIQSRAAIERLYRPSPVEREFRDRLSDPTLRQFGYELFQSVPGSAGSLTGAVSDSYIIGPGDEIVIQFQGATNDSRTVRVDREGRLVVGTLPAVRAAGRSLGAVRNDLAAATRRTLLGTDVYVSLGTVRAATVFVGGEVERPGQFQLTSLADISAALAQAGGVRRTGSLRNVRVVRAGGSFTVDLYGLLGIGSPPSVSLRDGDRIIVPVIGDTVAIAGNVARPGIYEIRRGTSVAALLDYAGGALRPRGNQIAISRIAADGSEEFVRSAALGSALIPGDAVQLTGGSAGGAAGRVLLRGFVANPGPRSLGQAPTVRDLLGEIRDLRFDTYLPMAVLVRRDPGTAARVFEPVNLLTALTERPGVPLRSDDRLYVFGRSDIDFLNRTPVRRIVLGQPNSLPECTSLDRLEALVRDTQSARFSAVTRGSFIVERGGQSDIAATGGVGSSRRGEETLRTGADQVGLARGRPVRTARTGEEAARDQVDQDRFDEINEVNDPYGTAQSARLARDIGVCPAVFEEEPELLPVLIENAVAVSGAVRRPGAYPIAGSASAKDIASAAEGLLGNTTALTLDVTRASGETTTQQRLATDIGGRTLATTRVVAGDDLRFNAAQPQYEAGGVLLTGEFGRPGLYSIRKGETLSQLMARAGGLSPLAYAYGTVFTRRSVKELQQEGFRRTGRELTNSLLAVSARKTGAGSGDSLLAAQGLIQQLTTVEAPGRVVVEADPRVLAVRPDLDTVLESGDAIYVPKRPNFVLALGDVNNPGALQFINGKSAKDYLAETGGTQSTADDDRIFVVLPNGTSQPLKGGRWARSNAQGVIPPGSTIIVPKNIDPLFTLDIARDITTIVGTLFTSIATVALLATN</sequence>
<evidence type="ECO:0000256" key="1">
    <source>
        <dbReference type="ARBA" id="ARBA00004571"/>
    </source>
</evidence>
<dbReference type="GO" id="GO:0015159">
    <property type="term" value="F:polysaccharide transmembrane transporter activity"/>
    <property type="evidence" value="ECO:0007669"/>
    <property type="project" value="InterPro"/>
</dbReference>
<evidence type="ECO:0000256" key="13">
    <source>
        <dbReference type="ARBA" id="ARBA00023237"/>
    </source>
</evidence>
<keyword evidence="7 15" id="KW-0732">Signal</keyword>
<dbReference type="Pfam" id="PF06251">
    <property type="entry name" value="Caps_syn_GfcC_C"/>
    <property type="match status" value="1"/>
</dbReference>
<dbReference type="SUPFAM" id="SSF142984">
    <property type="entry name" value="Nqo1 middle domain-like"/>
    <property type="match status" value="1"/>
</dbReference>
<evidence type="ECO:0000259" key="18">
    <source>
        <dbReference type="Pfam" id="PF10531"/>
    </source>
</evidence>
<evidence type="ECO:0000256" key="6">
    <source>
        <dbReference type="ARBA" id="ARBA00022692"/>
    </source>
</evidence>
<evidence type="ECO:0008006" key="22">
    <source>
        <dbReference type="Google" id="ProtNLM"/>
    </source>
</evidence>
<evidence type="ECO:0000313" key="20">
    <source>
        <dbReference type="EMBL" id="TRW14157.1"/>
    </source>
</evidence>
<keyword evidence="14" id="KW-0449">Lipoprotein</keyword>
<dbReference type="AlphaFoldDB" id="A0A552U7G4"/>
<evidence type="ECO:0000256" key="8">
    <source>
        <dbReference type="ARBA" id="ARBA00023047"/>
    </source>
</evidence>
<reference evidence="20 21" key="1">
    <citation type="submission" date="2019-07" db="EMBL/GenBank/DDBJ databases">
        <title>Novel species isolated from glacier.</title>
        <authorList>
            <person name="Liu Q."/>
            <person name="Xin Y.-H."/>
        </authorList>
    </citation>
    <scope>NUCLEOTIDE SEQUENCE [LARGE SCALE GENOMIC DNA]</scope>
    <source>
        <strain evidence="20 21">LB1R16</strain>
    </source>
</reference>
<dbReference type="InterPro" id="IPR054765">
    <property type="entry name" value="SLBB_dom"/>
</dbReference>
<feature type="domain" description="Soluble ligand binding" evidence="18">
    <location>
        <begin position="711"/>
        <end position="744"/>
    </location>
</feature>
<accession>A0A552U7G4</accession>
<feature type="chain" id="PRO_5021860064" description="Polysaccharide biosynthesis/export protein" evidence="15">
    <location>
        <begin position="29"/>
        <end position="952"/>
    </location>
</feature>
<keyword evidence="10" id="KW-0626">Porin</keyword>
<dbReference type="GO" id="GO:0009279">
    <property type="term" value="C:cell outer membrane"/>
    <property type="evidence" value="ECO:0007669"/>
    <property type="project" value="UniProtKB-SubCell"/>
</dbReference>
<dbReference type="GO" id="GO:0015288">
    <property type="term" value="F:porin activity"/>
    <property type="evidence" value="ECO:0007669"/>
    <property type="project" value="UniProtKB-KW"/>
</dbReference>
<evidence type="ECO:0000256" key="2">
    <source>
        <dbReference type="ARBA" id="ARBA00009450"/>
    </source>
</evidence>
<keyword evidence="6" id="KW-0812">Transmembrane</keyword>
<keyword evidence="3" id="KW-0813">Transport</keyword>
<evidence type="ECO:0000259" key="19">
    <source>
        <dbReference type="Pfam" id="PF22461"/>
    </source>
</evidence>
<keyword evidence="13" id="KW-0998">Cell outer membrane</keyword>
<evidence type="ECO:0000256" key="3">
    <source>
        <dbReference type="ARBA" id="ARBA00022448"/>
    </source>
</evidence>
<feature type="domain" description="Polysaccharide export protein N-terminal" evidence="16">
    <location>
        <begin position="142"/>
        <end position="215"/>
    </location>
</feature>
<evidence type="ECO:0000256" key="10">
    <source>
        <dbReference type="ARBA" id="ARBA00023114"/>
    </source>
</evidence>
<dbReference type="EMBL" id="VJWA01000002">
    <property type="protein sequence ID" value="TRW14157.1"/>
    <property type="molecule type" value="Genomic_DNA"/>
</dbReference>
<gene>
    <name evidence="20" type="ORF">FMM06_10555</name>
</gene>
<evidence type="ECO:0000256" key="11">
    <source>
        <dbReference type="ARBA" id="ARBA00023136"/>
    </source>
</evidence>
<dbReference type="Proteomes" id="UP000317894">
    <property type="component" value="Unassembled WGS sequence"/>
</dbReference>
<comment type="similarity">
    <text evidence="2">Belongs to the BexD/CtrA/VexA family.</text>
</comment>
<dbReference type="InterPro" id="IPR049712">
    <property type="entry name" value="Poly_export"/>
</dbReference>
<dbReference type="InterPro" id="IPR003715">
    <property type="entry name" value="Poly_export_N"/>
</dbReference>
<evidence type="ECO:0000256" key="15">
    <source>
        <dbReference type="SAM" id="SignalP"/>
    </source>
</evidence>
<protein>
    <recommendedName>
        <fullName evidence="22">Polysaccharide biosynthesis/export protein</fullName>
    </recommendedName>
</protein>
<feature type="signal peptide" evidence="15">
    <location>
        <begin position="1"/>
        <end position="28"/>
    </location>
</feature>
<evidence type="ECO:0000259" key="16">
    <source>
        <dbReference type="Pfam" id="PF02563"/>
    </source>
</evidence>
<evidence type="ECO:0000256" key="9">
    <source>
        <dbReference type="ARBA" id="ARBA00023065"/>
    </source>
</evidence>
<evidence type="ECO:0000259" key="17">
    <source>
        <dbReference type="Pfam" id="PF06251"/>
    </source>
</evidence>
<dbReference type="Pfam" id="PF22461">
    <property type="entry name" value="SLBB_2"/>
    <property type="match status" value="1"/>
</dbReference>
<keyword evidence="11" id="KW-0472">Membrane</keyword>
<dbReference type="PANTHER" id="PTHR33619:SF3">
    <property type="entry name" value="POLYSACCHARIDE EXPORT PROTEIN GFCE-RELATED"/>
    <property type="match status" value="1"/>
</dbReference>
<keyword evidence="9" id="KW-0406">Ion transport</keyword>
<evidence type="ECO:0000256" key="5">
    <source>
        <dbReference type="ARBA" id="ARBA00022597"/>
    </source>
</evidence>
<comment type="subcellular location">
    <subcellularLocation>
        <location evidence="1">Cell outer membrane</location>
        <topology evidence="1">Multi-pass membrane protein</topology>
    </subcellularLocation>
</comment>
<keyword evidence="8" id="KW-0625">Polysaccharide transport</keyword>
<feature type="domain" description="Soluble ligand binding" evidence="18">
    <location>
        <begin position="304"/>
        <end position="352"/>
    </location>
</feature>
<dbReference type="Pfam" id="PF10531">
    <property type="entry name" value="SLBB"/>
    <property type="match status" value="2"/>
</dbReference>
<feature type="domain" description="SLBB" evidence="19">
    <location>
        <begin position="223"/>
        <end position="297"/>
    </location>
</feature>
<dbReference type="OrthoDB" id="9808948at2"/>
<keyword evidence="12" id="KW-0564">Palmitate</keyword>
<proteinExistence type="inferred from homology"/>
<organism evidence="20 21">
    <name type="scientific">Glacieibacterium frigidum</name>
    <dbReference type="NCBI Taxonomy" id="2593303"/>
    <lineage>
        <taxon>Bacteria</taxon>
        <taxon>Pseudomonadati</taxon>
        <taxon>Pseudomonadota</taxon>
        <taxon>Alphaproteobacteria</taxon>
        <taxon>Sphingomonadales</taxon>
        <taxon>Sphingosinicellaceae</taxon>
        <taxon>Glacieibacterium</taxon>
    </lineage>
</organism>